<organism evidence="1 2">
    <name type="scientific">Candidatus Magnetoglobus multicellularis str. Araruama</name>
    <dbReference type="NCBI Taxonomy" id="890399"/>
    <lineage>
        <taxon>Bacteria</taxon>
        <taxon>Pseudomonadati</taxon>
        <taxon>Thermodesulfobacteriota</taxon>
        <taxon>Desulfobacteria</taxon>
        <taxon>Desulfobacterales</taxon>
        <taxon>Desulfobacteraceae</taxon>
        <taxon>Candidatus Magnetoglobus</taxon>
    </lineage>
</organism>
<dbReference type="AlphaFoldDB" id="A0A1V1NQE1"/>
<reference evidence="2" key="1">
    <citation type="submission" date="2012-11" db="EMBL/GenBank/DDBJ databases">
        <authorList>
            <person name="Lucero-Rivera Y.E."/>
            <person name="Tovar-Ramirez D."/>
        </authorList>
    </citation>
    <scope>NUCLEOTIDE SEQUENCE [LARGE SCALE GENOMIC DNA]</scope>
    <source>
        <strain evidence="2">Araruama</strain>
    </source>
</reference>
<feature type="non-terminal residue" evidence="1">
    <location>
        <position position="1"/>
    </location>
</feature>
<proteinExistence type="predicted"/>
<accession>A0A1V1NQE1</accession>
<evidence type="ECO:0000313" key="1">
    <source>
        <dbReference type="EMBL" id="ETR64799.1"/>
    </source>
</evidence>
<comment type="caution">
    <text evidence="1">The sequence shown here is derived from an EMBL/GenBank/DDBJ whole genome shotgun (WGS) entry which is preliminary data.</text>
</comment>
<dbReference type="EMBL" id="ATBP01003630">
    <property type="protein sequence ID" value="ETR64799.1"/>
    <property type="molecule type" value="Genomic_DNA"/>
</dbReference>
<dbReference type="Proteomes" id="UP000189670">
    <property type="component" value="Unassembled WGS sequence"/>
</dbReference>
<sequence length="142" mass="16622">HKKSIKATLGVLHQLQQEKTLAAGFSNTIFADKMVLIYDLFIQKYSHDLNKMSESAYLDLSEQLLSYEENMRLMHYEIGLSMYQRVKQSTTGVENKPISQITYDNPVIYPFVGEYWNDELDSLHVSLKDQCQTPEEWDVFFK</sequence>
<name>A0A1V1NQE1_9BACT</name>
<gene>
    <name evidence="1" type="ORF">OMM_15328</name>
</gene>
<evidence type="ECO:0000313" key="2">
    <source>
        <dbReference type="Proteomes" id="UP000189670"/>
    </source>
</evidence>
<protein>
    <submittedName>
        <fullName evidence="1">Uncharacterized protein</fullName>
    </submittedName>
</protein>